<protein>
    <submittedName>
        <fullName evidence="4">Ankyrin repeat domain-containing protein</fullName>
    </submittedName>
</protein>
<sequence>MTQTTTAEIRPPYPRLGELYRALAGALDTKARDRVVDRLAREGENDWSLLPTLRETLVTNPLRDASDHDFAELVAQFVDHVHASYLHVVANVPLDSLNRGDALPLLVEHYFAPHGTGLLLGIKQAFGGPDLMALLDPEKHPLAVVLDCFDKAGGRDLAKAAFPGSTGTDRSDRELIARWASGAQLPDLQSIKRFVRALSDSGDVTMKEQTLNLRYWLLVGRALAWLENESLQPFRAFMRRHLLLGLPDIDIGRVLSLANIKAGERFSVLTMPALMLYEDLKRTTPKAPGEQARTKDGLDTFRRLCETHDPEGRTRFHLAWLLGRWHALCGQFSDALPYYEEAANLANYRAGDQQKQIVEETLVLAAFVGGKKPLLKTLKHRAIVFGLFTDPRGGDVIEDWEIDHLRQQFHRIFPRQGRFPEAPNLEGDHEHLPFLMLDEDELAQLEPDLRKPDRVRTVHALDGQKRRWPQLRLFASVGRFDAVHALLEHGASVDQLDEAGGSALLCAIQHAEDGGDRRALDLLLAHAHMRATLDSATTRKRHTPLICAVRYGEPDVVERLLAMGATPDRRGQVDEVTPLYRSLSNLGAIRKPTRFRQYLRQSLLADPDHVRREMLRRYNVSMGGVFGDERTLRDLLLTPQHRAIFEKLEAATVKEEFGRLSEPNLLRIVELLLKAGANPNAAHEYPTPGRTPLMLAAEDDSADAFDLMMRRGGNPYQQDAQGLDCVRIAIGFRSRNVVEYMRKIGIL</sequence>
<dbReference type="Proteomes" id="UP001626593">
    <property type="component" value="Chromosome"/>
</dbReference>
<proteinExistence type="predicted"/>
<keyword evidence="1" id="KW-0677">Repeat</keyword>
<dbReference type="InterPro" id="IPR002110">
    <property type="entry name" value="Ankyrin_rpt"/>
</dbReference>
<name>A0ABZ1AHF1_AROEV</name>
<reference evidence="4 5" key="1">
    <citation type="submission" date="2023-12" db="EMBL/GenBank/DDBJ databases">
        <title>A. evansii MAY27, complete genome.</title>
        <authorList>
            <person name="Wang Y."/>
        </authorList>
    </citation>
    <scope>NUCLEOTIDE SEQUENCE [LARGE SCALE GENOMIC DNA]</scope>
    <source>
        <strain evidence="4 5">MAY27</strain>
    </source>
</reference>
<evidence type="ECO:0000256" key="2">
    <source>
        <dbReference type="ARBA" id="ARBA00023043"/>
    </source>
</evidence>
<dbReference type="InterPro" id="IPR036770">
    <property type="entry name" value="Ankyrin_rpt-contain_sf"/>
</dbReference>
<evidence type="ECO:0000313" key="5">
    <source>
        <dbReference type="Proteomes" id="UP001626593"/>
    </source>
</evidence>
<dbReference type="Gene3D" id="1.25.40.20">
    <property type="entry name" value="Ankyrin repeat-containing domain"/>
    <property type="match status" value="2"/>
</dbReference>
<keyword evidence="2 3" id="KW-0040">ANK repeat</keyword>
<dbReference type="PANTHER" id="PTHR24198">
    <property type="entry name" value="ANKYRIN REPEAT AND PROTEIN KINASE DOMAIN-CONTAINING PROTEIN"/>
    <property type="match status" value="1"/>
</dbReference>
<dbReference type="PROSITE" id="PS50088">
    <property type="entry name" value="ANK_REPEAT"/>
    <property type="match status" value="2"/>
</dbReference>
<evidence type="ECO:0000256" key="3">
    <source>
        <dbReference type="PROSITE-ProRule" id="PRU00023"/>
    </source>
</evidence>
<evidence type="ECO:0000313" key="4">
    <source>
        <dbReference type="EMBL" id="WRL44930.1"/>
    </source>
</evidence>
<gene>
    <name evidence="4" type="ORF">U5817_17160</name>
</gene>
<dbReference type="Pfam" id="PF12796">
    <property type="entry name" value="Ank_2"/>
    <property type="match status" value="1"/>
</dbReference>
<dbReference type="SMART" id="SM00248">
    <property type="entry name" value="ANK"/>
    <property type="match status" value="4"/>
</dbReference>
<feature type="repeat" description="ANK" evidence="3">
    <location>
        <begin position="540"/>
        <end position="572"/>
    </location>
</feature>
<dbReference type="PANTHER" id="PTHR24198:SF165">
    <property type="entry name" value="ANKYRIN REPEAT-CONTAINING PROTEIN-RELATED"/>
    <property type="match status" value="1"/>
</dbReference>
<evidence type="ECO:0000256" key="1">
    <source>
        <dbReference type="ARBA" id="ARBA00022737"/>
    </source>
</evidence>
<dbReference type="SUPFAM" id="SSF48403">
    <property type="entry name" value="Ankyrin repeat"/>
    <property type="match status" value="1"/>
</dbReference>
<feature type="repeat" description="ANK" evidence="3">
    <location>
        <begin position="688"/>
        <end position="720"/>
    </location>
</feature>
<accession>A0ABZ1AHF1</accession>
<keyword evidence="5" id="KW-1185">Reference proteome</keyword>
<dbReference type="RefSeq" id="WP_407278195.1">
    <property type="nucleotide sequence ID" value="NZ_CP141259.1"/>
</dbReference>
<dbReference type="EMBL" id="CP141259">
    <property type="protein sequence ID" value="WRL44930.1"/>
    <property type="molecule type" value="Genomic_DNA"/>
</dbReference>
<organism evidence="4 5">
    <name type="scientific">Aromatoleum evansii</name>
    <name type="common">Azoarcus evansii</name>
    <dbReference type="NCBI Taxonomy" id="59406"/>
    <lineage>
        <taxon>Bacteria</taxon>
        <taxon>Pseudomonadati</taxon>
        <taxon>Pseudomonadota</taxon>
        <taxon>Betaproteobacteria</taxon>
        <taxon>Rhodocyclales</taxon>
        <taxon>Rhodocyclaceae</taxon>
        <taxon>Aromatoleum</taxon>
    </lineage>
</organism>